<evidence type="ECO:0000256" key="1">
    <source>
        <dbReference type="SAM" id="MobiDB-lite"/>
    </source>
</evidence>
<organism evidence="2 3">
    <name type="scientific">Orchesella dallaii</name>
    <dbReference type="NCBI Taxonomy" id="48710"/>
    <lineage>
        <taxon>Eukaryota</taxon>
        <taxon>Metazoa</taxon>
        <taxon>Ecdysozoa</taxon>
        <taxon>Arthropoda</taxon>
        <taxon>Hexapoda</taxon>
        <taxon>Collembola</taxon>
        <taxon>Entomobryomorpha</taxon>
        <taxon>Entomobryoidea</taxon>
        <taxon>Orchesellidae</taxon>
        <taxon>Orchesellinae</taxon>
        <taxon>Orchesella</taxon>
    </lineage>
</organism>
<accession>A0ABP1RH35</accession>
<sequence>MISPKWPPKGGAAGGGATGEGDQEQNRESEVTSVIERHPSTVKVPDGSLPDAGVEALIVTAPAKSGFVEQETRTPALVENVAENESRAGGDRRNVKRMRKLEQQISNNFKKMKKVARRQAFHLLRAGVRRPQLISHL</sequence>
<evidence type="ECO:0000313" key="3">
    <source>
        <dbReference type="Proteomes" id="UP001642540"/>
    </source>
</evidence>
<name>A0ABP1RH35_9HEXA</name>
<dbReference type="Proteomes" id="UP001642540">
    <property type="component" value="Unassembled WGS sequence"/>
</dbReference>
<dbReference type="EMBL" id="CAXLJM020000074">
    <property type="protein sequence ID" value="CAL8128107.1"/>
    <property type="molecule type" value="Genomic_DNA"/>
</dbReference>
<proteinExistence type="predicted"/>
<protein>
    <submittedName>
        <fullName evidence="2">Uncharacterized protein</fullName>
    </submittedName>
</protein>
<gene>
    <name evidence="2" type="ORF">ODALV1_LOCUS22090</name>
</gene>
<comment type="caution">
    <text evidence="2">The sequence shown here is derived from an EMBL/GenBank/DDBJ whole genome shotgun (WGS) entry which is preliminary data.</text>
</comment>
<feature type="compositionally biased region" description="Basic and acidic residues" evidence="1">
    <location>
        <begin position="24"/>
        <end position="39"/>
    </location>
</feature>
<evidence type="ECO:0000313" key="2">
    <source>
        <dbReference type="EMBL" id="CAL8128107.1"/>
    </source>
</evidence>
<reference evidence="2 3" key="1">
    <citation type="submission" date="2024-08" db="EMBL/GenBank/DDBJ databases">
        <authorList>
            <person name="Cucini C."/>
            <person name="Frati F."/>
        </authorList>
    </citation>
    <scope>NUCLEOTIDE SEQUENCE [LARGE SCALE GENOMIC DNA]</scope>
</reference>
<feature type="region of interest" description="Disordered" evidence="1">
    <location>
        <begin position="1"/>
        <end position="49"/>
    </location>
</feature>
<keyword evidence="3" id="KW-1185">Reference proteome</keyword>